<keyword evidence="1" id="KW-0812">Transmembrane</keyword>
<feature type="transmembrane region" description="Helical" evidence="1">
    <location>
        <begin position="45"/>
        <end position="65"/>
    </location>
</feature>
<dbReference type="RefSeq" id="WP_179270186.1">
    <property type="nucleotide sequence ID" value="NZ_CP058579.1"/>
</dbReference>
<dbReference type="KEGG" id="halu:HUG12_18460"/>
<gene>
    <name evidence="2" type="ORF">HUG12_18460</name>
</gene>
<name>A0A7D5QIR4_9EURY</name>
<evidence type="ECO:0000256" key="1">
    <source>
        <dbReference type="SAM" id="Phobius"/>
    </source>
</evidence>
<accession>A0A7D5QIR4</accession>
<organism evidence="2 3">
    <name type="scientific">Halorarum salinum</name>
    <dbReference type="NCBI Taxonomy" id="2743089"/>
    <lineage>
        <taxon>Archaea</taxon>
        <taxon>Methanobacteriati</taxon>
        <taxon>Methanobacteriota</taxon>
        <taxon>Stenosarchaea group</taxon>
        <taxon>Halobacteria</taxon>
        <taxon>Halobacteriales</taxon>
        <taxon>Haloferacaceae</taxon>
        <taxon>Halorarum</taxon>
    </lineage>
</organism>
<dbReference type="EMBL" id="CP058579">
    <property type="protein sequence ID" value="QLG63602.1"/>
    <property type="molecule type" value="Genomic_DNA"/>
</dbReference>
<keyword evidence="1" id="KW-0472">Membrane</keyword>
<evidence type="ECO:0000313" key="3">
    <source>
        <dbReference type="Proteomes" id="UP000509626"/>
    </source>
</evidence>
<keyword evidence="1" id="KW-1133">Transmembrane helix</keyword>
<dbReference type="InterPro" id="IPR055693">
    <property type="entry name" value="DUF7269"/>
</dbReference>
<dbReference type="GeneID" id="56039485"/>
<keyword evidence="3" id="KW-1185">Reference proteome</keyword>
<sequence>MTPERPVSRALAFAALAFAAFVLVSPVVADLVPTAAVVARLGNDYLLVAAFAAFALAATVAVLLARAATGVAEATPPAVEGVAPASMGREVDAALDALPPLRTTAEHGRVHGRLRRAAVSAVAERDRCSRSAARERVERGEWTDDADAAAFLATATLEDPPLKRKLGTLLAGDHWFRRRVRTAVAALQSLEGDRT</sequence>
<dbReference type="AlphaFoldDB" id="A0A7D5QIR4"/>
<reference evidence="2 3" key="1">
    <citation type="submission" date="2020-06" db="EMBL/GenBank/DDBJ databases">
        <title>NJ-3-1, isolated from saline soil.</title>
        <authorList>
            <person name="Cui H.L."/>
            <person name="Shi X."/>
        </authorList>
    </citation>
    <scope>NUCLEOTIDE SEQUENCE [LARGE SCALE GENOMIC DNA]</scope>
    <source>
        <strain evidence="2 3">NJ-3-1</strain>
    </source>
</reference>
<proteinExistence type="predicted"/>
<evidence type="ECO:0000313" key="2">
    <source>
        <dbReference type="EMBL" id="QLG63602.1"/>
    </source>
</evidence>
<dbReference type="Proteomes" id="UP000509626">
    <property type="component" value="Chromosome"/>
</dbReference>
<protein>
    <submittedName>
        <fullName evidence="2">Uncharacterized protein</fullName>
    </submittedName>
</protein>
<dbReference type="OrthoDB" id="386426at2157"/>
<dbReference type="Pfam" id="PF23933">
    <property type="entry name" value="DUF7269"/>
    <property type="match status" value="1"/>
</dbReference>